<protein>
    <submittedName>
        <fullName evidence="4">Ankyrin</fullName>
    </submittedName>
</protein>
<evidence type="ECO:0000256" key="3">
    <source>
        <dbReference type="PROSITE-ProRule" id="PRU00023"/>
    </source>
</evidence>
<dbReference type="PANTHER" id="PTHR46680:SF3">
    <property type="entry name" value="NF-KAPPA-B INHIBITOR CACTUS"/>
    <property type="match status" value="1"/>
</dbReference>
<reference evidence="4" key="1">
    <citation type="journal article" date="2020" name="Stud. Mycol.">
        <title>101 Dothideomycetes genomes: a test case for predicting lifestyles and emergence of pathogens.</title>
        <authorList>
            <person name="Haridas S."/>
            <person name="Albert R."/>
            <person name="Binder M."/>
            <person name="Bloem J."/>
            <person name="Labutti K."/>
            <person name="Salamov A."/>
            <person name="Andreopoulos B."/>
            <person name="Baker S."/>
            <person name="Barry K."/>
            <person name="Bills G."/>
            <person name="Bluhm B."/>
            <person name="Cannon C."/>
            <person name="Castanera R."/>
            <person name="Culley D."/>
            <person name="Daum C."/>
            <person name="Ezra D."/>
            <person name="Gonzalez J."/>
            <person name="Henrissat B."/>
            <person name="Kuo A."/>
            <person name="Liang C."/>
            <person name="Lipzen A."/>
            <person name="Lutzoni F."/>
            <person name="Magnuson J."/>
            <person name="Mondo S."/>
            <person name="Nolan M."/>
            <person name="Ohm R."/>
            <person name="Pangilinan J."/>
            <person name="Park H.-J."/>
            <person name="Ramirez L."/>
            <person name="Alfaro M."/>
            <person name="Sun H."/>
            <person name="Tritt A."/>
            <person name="Yoshinaga Y."/>
            <person name="Zwiers L.-H."/>
            <person name="Turgeon B."/>
            <person name="Goodwin S."/>
            <person name="Spatafora J."/>
            <person name="Crous P."/>
            <person name="Grigoriev I."/>
        </authorList>
    </citation>
    <scope>NUCLEOTIDE SEQUENCE</scope>
    <source>
        <strain evidence="4">Tuck. ex Michener</strain>
    </source>
</reference>
<dbReference type="EMBL" id="ML991897">
    <property type="protein sequence ID" value="KAF2228721.1"/>
    <property type="molecule type" value="Genomic_DNA"/>
</dbReference>
<keyword evidence="5" id="KW-1185">Reference proteome</keyword>
<dbReference type="AlphaFoldDB" id="A0A6A6GSU1"/>
<dbReference type="InterPro" id="IPR051070">
    <property type="entry name" value="NF-kappa-B_inhibitor"/>
</dbReference>
<feature type="repeat" description="ANK" evidence="3">
    <location>
        <begin position="1"/>
        <end position="30"/>
    </location>
</feature>
<keyword evidence="1" id="KW-0677">Repeat</keyword>
<dbReference type="SUPFAM" id="SSF48403">
    <property type="entry name" value="Ankyrin repeat"/>
    <property type="match status" value="1"/>
</dbReference>
<proteinExistence type="predicted"/>
<dbReference type="OrthoDB" id="539213at2759"/>
<feature type="repeat" description="ANK" evidence="3">
    <location>
        <begin position="31"/>
        <end position="63"/>
    </location>
</feature>
<dbReference type="SMART" id="SM00248">
    <property type="entry name" value="ANK"/>
    <property type="match status" value="2"/>
</dbReference>
<gene>
    <name evidence="4" type="ORF">EV356DRAFT_436954</name>
</gene>
<dbReference type="Pfam" id="PF12796">
    <property type="entry name" value="Ank_2"/>
    <property type="match status" value="1"/>
</dbReference>
<dbReference type="PANTHER" id="PTHR46680">
    <property type="entry name" value="NF-KAPPA-B INHIBITOR ALPHA"/>
    <property type="match status" value="1"/>
</dbReference>
<name>A0A6A6GSU1_VIRVR</name>
<dbReference type="PROSITE" id="PS50297">
    <property type="entry name" value="ANK_REP_REGION"/>
    <property type="match status" value="2"/>
</dbReference>
<dbReference type="InterPro" id="IPR036770">
    <property type="entry name" value="Ankyrin_rpt-contain_sf"/>
</dbReference>
<sequence>TALHVAASQGNAHIIEMLVSSGADIDAQDVEGQTPLHLAVYQGCEDAVVWLIQRGANVKIHDRKKRTA</sequence>
<accession>A0A6A6GSU1</accession>
<feature type="non-terminal residue" evidence="4">
    <location>
        <position position="68"/>
    </location>
</feature>
<keyword evidence="2 3" id="KW-0040">ANK repeat</keyword>
<organism evidence="4 5">
    <name type="scientific">Viridothelium virens</name>
    <name type="common">Speckled blister lichen</name>
    <name type="synonym">Trypethelium virens</name>
    <dbReference type="NCBI Taxonomy" id="1048519"/>
    <lineage>
        <taxon>Eukaryota</taxon>
        <taxon>Fungi</taxon>
        <taxon>Dikarya</taxon>
        <taxon>Ascomycota</taxon>
        <taxon>Pezizomycotina</taxon>
        <taxon>Dothideomycetes</taxon>
        <taxon>Dothideomycetes incertae sedis</taxon>
        <taxon>Trypetheliales</taxon>
        <taxon>Trypetheliaceae</taxon>
        <taxon>Viridothelium</taxon>
    </lineage>
</organism>
<dbReference type="PROSITE" id="PS50088">
    <property type="entry name" value="ANK_REPEAT"/>
    <property type="match status" value="2"/>
</dbReference>
<evidence type="ECO:0000256" key="1">
    <source>
        <dbReference type="ARBA" id="ARBA00022737"/>
    </source>
</evidence>
<dbReference type="Proteomes" id="UP000800092">
    <property type="component" value="Unassembled WGS sequence"/>
</dbReference>
<evidence type="ECO:0000256" key="2">
    <source>
        <dbReference type="ARBA" id="ARBA00023043"/>
    </source>
</evidence>
<evidence type="ECO:0000313" key="4">
    <source>
        <dbReference type="EMBL" id="KAF2228721.1"/>
    </source>
</evidence>
<feature type="non-terminal residue" evidence="4">
    <location>
        <position position="1"/>
    </location>
</feature>
<evidence type="ECO:0000313" key="5">
    <source>
        <dbReference type="Proteomes" id="UP000800092"/>
    </source>
</evidence>
<dbReference type="InterPro" id="IPR002110">
    <property type="entry name" value="Ankyrin_rpt"/>
</dbReference>
<dbReference type="Gene3D" id="1.25.40.20">
    <property type="entry name" value="Ankyrin repeat-containing domain"/>
    <property type="match status" value="1"/>
</dbReference>